<dbReference type="InterPro" id="IPR029058">
    <property type="entry name" value="AB_hydrolase_fold"/>
</dbReference>
<proteinExistence type="predicted"/>
<gene>
    <name evidence="2" type="ORF">C7381_104152</name>
</gene>
<dbReference type="SUPFAM" id="SSF53474">
    <property type="entry name" value="alpha/beta-Hydrolases"/>
    <property type="match status" value="1"/>
</dbReference>
<dbReference type="Gene3D" id="3.40.50.1820">
    <property type="entry name" value="alpha/beta hydrolase"/>
    <property type="match status" value="1"/>
</dbReference>
<dbReference type="EMBL" id="QEKV01000004">
    <property type="protein sequence ID" value="PVY94646.1"/>
    <property type="molecule type" value="Genomic_DNA"/>
</dbReference>
<organism evidence="2 3">
    <name type="scientific">Ezakiella coagulans</name>
    <dbReference type="NCBI Taxonomy" id="46507"/>
    <lineage>
        <taxon>Bacteria</taxon>
        <taxon>Bacillati</taxon>
        <taxon>Bacillota</taxon>
        <taxon>Tissierellia</taxon>
        <taxon>Ezakiella</taxon>
    </lineage>
</organism>
<dbReference type="PANTHER" id="PTHR43798">
    <property type="entry name" value="MONOACYLGLYCEROL LIPASE"/>
    <property type="match status" value="1"/>
</dbReference>
<protein>
    <submittedName>
        <fullName evidence="2">Pimeloyl-ACP methyl ester carboxylesterase</fullName>
    </submittedName>
</protein>
<dbReference type="GO" id="GO:0016020">
    <property type="term" value="C:membrane"/>
    <property type="evidence" value="ECO:0007669"/>
    <property type="project" value="TreeGrafter"/>
</dbReference>
<dbReference type="InterPro" id="IPR050266">
    <property type="entry name" value="AB_hydrolase_sf"/>
</dbReference>
<name>A0A2U1E3Y1_9FIRM</name>
<keyword evidence="3" id="KW-1185">Reference proteome</keyword>
<dbReference type="AlphaFoldDB" id="A0A2U1E3Y1"/>
<accession>A0A2U1E3Y1</accession>
<dbReference type="Pfam" id="PF00561">
    <property type="entry name" value="Abhydrolase_1"/>
    <property type="match status" value="1"/>
</dbReference>
<evidence type="ECO:0000313" key="2">
    <source>
        <dbReference type="EMBL" id="PVY94646.1"/>
    </source>
</evidence>
<sequence>MFLTVSPVGSYFIVVIMMKIDIDGLQLNYLEEGSLEKKTVLIVHGWGANIKTVMPIVNILKHDFHVIAIDLPAHGESDVPTEVFGTADYADVISMFMEKLSITNCYYIGHSFGGKCGIYLAGHNHPSIERLVLVDASGIKPELSSKTKFKVKIFKIMKAIYIKLFGEENIDKFYKRFGSADYKAADGIVRNILVKVVNEDLTHLFSNIGVPTLLVWGERDGDTPLYMGKIMNEKISNSKLVVLDGGHYSYLDDSINFKKAVLDFLS</sequence>
<dbReference type="PRINTS" id="PR00111">
    <property type="entry name" value="ABHYDROLASE"/>
</dbReference>
<evidence type="ECO:0000259" key="1">
    <source>
        <dbReference type="Pfam" id="PF00561"/>
    </source>
</evidence>
<dbReference type="InterPro" id="IPR000073">
    <property type="entry name" value="AB_hydrolase_1"/>
</dbReference>
<evidence type="ECO:0000313" key="3">
    <source>
        <dbReference type="Proteomes" id="UP000245793"/>
    </source>
</evidence>
<feature type="domain" description="AB hydrolase-1" evidence="1">
    <location>
        <begin position="39"/>
        <end position="253"/>
    </location>
</feature>
<comment type="caution">
    <text evidence="2">The sequence shown here is derived from an EMBL/GenBank/DDBJ whole genome shotgun (WGS) entry which is preliminary data.</text>
</comment>
<reference evidence="2 3" key="1">
    <citation type="submission" date="2018-04" db="EMBL/GenBank/DDBJ databases">
        <title>Genomic Encyclopedia of Type Strains, Phase IV (KMG-IV): sequencing the most valuable type-strain genomes for metagenomic binning, comparative biology and taxonomic classification.</title>
        <authorList>
            <person name="Goeker M."/>
        </authorList>
    </citation>
    <scope>NUCLEOTIDE SEQUENCE [LARGE SCALE GENOMIC DNA]</scope>
    <source>
        <strain evidence="2 3">DSM 20705</strain>
    </source>
</reference>
<dbReference type="Proteomes" id="UP000245793">
    <property type="component" value="Unassembled WGS sequence"/>
</dbReference>
<dbReference type="PANTHER" id="PTHR43798:SF33">
    <property type="entry name" value="HYDROLASE, PUTATIVE (AFU_ORTHOLOGUE AFUA_2G14860)-RELATED"/>
    <property type="match status" value="1"/>
</dbReference>